<evidence type="ECO:0000313" key="2">
    <source>
        <dbReference type="EMBL" id="ADU43680.1"/>
    </source>
</evidence>
<proteinExistence type="predicted"/>
<dbReference type="HOGENOM" id="CLU_972562_0_0_5"/>
<feature type="region of interest" description="Disordered" evidence="1">
    <location>
        <begin position="245"/>
        <end position="283"/>
    </location>
</feature>
<dbReference type="EMBL" id="CP002418">
    <property type="protein sequence ID" value="ADU43680.1"/>
    <property type="molecule type" value="Genomic_DNA"/>
</dbReference>
<reference evidence="2" key="1">
    <citation type="submission" date="2010-12" db="EMBL/GenBank/DDBJ databases">
        <title>Complete sequence of Rhodopseudomonas palustris DX-1.</title>
        <authorList>
            <consortium name="US DOE Joint Genome Institute"/>
            <person name="Lucas S."/>
            <person name="Copeland A."/>
            <person name="Lapidus A."/>
            <person name="Cheng J.-F."/>
            <person name="Goodwin L."/>
            <person name="Pitluck S."/>
            <person name="Misra M."/>
            <person name="Chertkov O."/>
            <person name="Detter J.C."/>
            <person name="Han C."/>
            <person name="Tapia R."/>
            <person name="Land M."/>
            <person name="Hauser L."/>
            <person name="Kyrpides N."/>
            <person name="Ivanova N."/>
            <person name="Ovchinnikova G."/>
            <person name="Logan B."/>
            <person name="Oda Y."/>
            <person name="Harwood C."/>
            <person name="Woyke T."/>
        </authorList>
    </citation>
    <scope>NUCLEOTIDE SEQUENCE [LARGE SCALE GENOMIC DNA]</scope>
    <source>
        <strain evidence="2">DX-1</strain>
    </source>
</reference>
<dbReference type="Proteomes" id="UP000001402">
    <property type="component" value="Chromosome"/>
</dbReference>
<evidence type="ECO:0000256" key="1">
    <source>
        <dbReference type="SAM" id="MobiDB-lite"/>
    </source>
</evidence>
<name>E6VQ03_RHOPX</name>
<sequence>MRTPHPRALRHHRYSSRSSIDDLTPVFEAMIDKVFRAVVTDPKPDSIFGRYSEIASVARSIAFHEGKLLEWGIAAIARCNPDLLILPQERAMPIVPAAIELLRKNEWQELRGIRLHSEVHASKTYTPDLFIANRVRHAGLIMDVKRSLGSYAECRLEELRFRMLAVAAIASSWLSERQGPLLVEVGIAIIDGADTVSDHTKGVFKLSEIGDLLEVDRADDAMTRLREMFAERVQQELESQCRKVMRAETQQRGQNRNSGDVADGGALNNPAAVDSPHAVNGEAPTSMACVSVGYARSRRPTI</sequence>
<organism evidence="2 3">
    <name type="scientific">Rhodopseudomonas palustris (strain DX-1)</name>
    <dbReference type="NCBI Taxonomy" id="652103"/>
    <lineage>
        <taxon>Bacteria</taxon>
        <taxon>Pseudomonadati</taxon>
        <taxon>Pseudomonadota</taxon>
        <taxon>Alphaproteobacteria</taxon>
        <taxon>Hyphomicrobiales</taxon>
        <taxon>Nitrobacteraceae</taxon>
        <taxon>Rhodopseudomonas</taxon>
    </lineage>
</organism>
<gene>
    <name evidence="2" type="ordered locus">Rpdx1_2072</name>
</gene>
<protein>
    <submittedName>
        <fullName evidence="2">Uncharacterized protein</fullName>
    </submittedName>
</protein>
<feature type="compositionally biased region" description="Polar residues" evidence="1">
    <location>
        <begin position="248"/>
        <end position="258"/>
    </location>
</feature>
<evidence type="ECO:0000313" key="3">
    <source>
        <dbReference type="Proteomes" id="UP000001402"/>
    </source>
</evidence>
<dbReference type="AlphaFoldDB" id="E6VQ03"/>
<accession>E6VQ03</accession>
<dbReference type="KEGG" id="rpx:Rpdx1_2072"/>